<dbReference type="Proteomes" id="UP000318297">
    <property type="component" value="Unassembled WGS sequence"/>
</dbReference>
<comment type="caution">
    <text evidence="2">The sequence shown here is derived from an EMBL/GenBank/DDBJ whole genome shotgun (WGS) entry which is preliminary data.</text>
</comment>
<dbReference type="RefSeq" id="WP_211841553.1">
    <property type="nucleotide sequence ID" value="NZ_VIVQ01000001.1"/>
</dbReference>
<reference evidence="2 3" key="1">
    <citation type="submission" date="2019-06" db="EMBL/GenBank/DDBJ databases">
        <title>Sequencing the genomes of 1000 actinobacteria strains.</title>
        <authorList>
            <person name="Klenk H.-P."/>
        </authorList>
    </citation>
    <scope>NUCLEOTIDE SEQUENCE [LARGE SCALE GENOMIC DNA]</scope>
    <source>
        <strain evidence="2 3">DSM 19560</strain>
    </source>
</reference>
<keyword evidence="1" id="KW-1133">Transmembrane helix</keyword>
<dbReference type="AlphaFoldDB" id="A0A561E6W0"/>
<proteinExistence type="predicted"/>
<evidence type="ECO:0000256" key="1">
    <source>
        <dbReference type="SAM" id="Phobius"/>
    </source>
</evidence>
<dbReference type="EMBL" id="VIVQ01000001">
    <property type="protein sequence ID" value="TWE11357.1"/>
    <property type="molecule type" value="Genomic_DNA"/>
</dbReference>
<feature type="transmembrane region" description="Helical" evidence="1">
    <location>
        <begin position="7"/>
        <end position="25"/>
    </location>
</feature>
<organism evidence="2 3">
    <name type="scientific">Rudaeicoccus suwonensis</name>
    <dbReference type="NCBI Taxonomy" id="657409"/>
    <lineage>
        <taxon>Bacteria</taxon>
        <taxon>Bacillati</taxon>
        <taxon>Actinomycetota</taxon>
        <taxon>Actinomycetes</taxon>
        <taxon>Micrococcales</taxon>
        <taxon>Dermacoccaceae</taxon>
        <taxon>Rudaeicoccus</taxon>
    </lineage>
</organism>
<accession>A0A561E6W0</accession>
<keyword evidence="1" id="KW-0812">Transmembrane</keyword>
<feature type="transmembrane region" description="Helical" evidence="1">
    <location>
        <begin position="70"/>
        <end position="89"/>
    </location>
</feature>
<feature type="transmembrane region" description="Helical" evidence="1">
    <location>
        <begin position="101"/>
        <end position="119"/>
    </location>
</feature>
<gene>
    <name evidence="2" type="ORF">BKA23_0119</name>
</gene>
<sequence>MPRLTRITLAGLGVGIVGLLIQWIADPSKFDGANKTFGLPFPPGILFLVAFGAATALTLRWWWHPIPSAFIAFWIVGVGGIAGELTPNLTSSNLGTVLGNVVMSVGLIATFCAGIIGAARGRRARRTDVHLSSPSGRA</sequence>
<feature type="transmembrane region" description="Helical" evidence="1">
    <location>
        <begin position="45"/>
        <end position="63"/>
    </location>
</feature>
<protein>
    <submittedName>
        <fullName evidence="2">Uncharacterized protein</fullName>
    </submittedName>
</protein>
<keyword evidence="3" id="KW-1185">Reference proteome</keyword>
<keyword evidence="1" id="KW-0472">Membrane</keyword>
<evidence type="ECO:0000313" key="3">
    <source>
        <dbReference type="Proteomes" id="UP000318297"/>
    </source>
</evidence>
<name>A0A561E6W0_9MICO</name>
<evidence type="ECO:0000313" key="2">
    <source>
        <dbReference type="EMBL" id="TWE11357.1"/>
    </source>
</evidence>